<dbReference type="InterPro" id="IPR004089">
    <property type="entry name" value="MCPsignal_dom"/>
</dbReference>
<gene>
    <name evidence="9" type="ORF">SAMN05428963_102272</name>
</gene>
<dbReference type="Pfam" id="PF00672">
    <property type="entry name" value="HAMP"/>
    <property type="match status" value="1"/>
</dbReference>
<dbReference type="Gene3D" id="6.10.340.10">
    <property type="match status" value="1"/>
</dbReference>
<organism evidence="9 10">
    <name type="scientific">Consotaella salsifontis</name>
    <dbReference type="NCBI Taxonomy" id="1365950"/>
    <lineage>
        <taxon>Bacteria</taxon>
        <taxon>Pseudomonadati</taxon>
        <taxon>Pseudomonadota</taxon>
        <taxon>Alphaproteobacteria</taxon>
        <taxon>Hyphomicrobiales</taxon>
        <taxon>Aurantimonadaceae</taxon>
        <taxon>Consotaella</taxon>
    </lineage>
</organism>
<name>A0A1T4MSL6_9HYPH</name>
<evidence type="ECO:0000259" key="7">
    <source>
        <dbReference type="PROSITE" id="PS50111"/>
    </source>
</evidence>
<dbReference type="PROSITE" id="PS50885">
    <property type="entry name" value="HAMP"/>
    <property type="match status" value="2"/>
</dbReference>
<evidence type="ECO:0000313" key="9">
    <source>
        <dbReference type="EMBL" id="SJZ70059.1"/>
    </source>
</evidence>
<evidence type="ECO:0000256" key="3">
    <source>
        <dbReference type="PROSITE-ProRule" id="PRU00284"/>
    </source>
</evidence>
<dbReference type="PANTHER" id="PTHR43531:SF11">
    <property type="entry name" value="METHYL-ACCEPTING CHEMOTAXIS PROTEIN 3"/>
    <property type="match status" value="1"/>
</dbReference>
<sequence length="668" mass="70445">MPRKLAVGFVVALVAVTPAGVFALSGIDRAFEAAGSAVDARALVEGLSTVEKDLLAQQSAARAYLLTGDEAFKRAYTSAKSAFEHDMDAARRDGRASGDAPALARLADAVAAWQRQGPEREMGYVDDPTVDDHALLGRVGDIDLGDVRAILSDVMDHHRILAATAEVDWAGAASSVKTRLIAAGAALLLVLICLFVFLRWVFVRPLLELAEVAGRILDGERAVAVPGNERQDEIGQFARVFLRADELARKSDQLEQEVADLRRDNETERERHLAAERDRSEAHSAFAADLDRGFQRLAGGDLTVRLNRPASPDHEPIRQRFNASVAELEDLLSGVVESVDEIRAGLGEIDGITGGLAEQSERQASGLAEAIAALEAVSRAIGATATHAGKAQTSAEAARANAEKGGETVGRAVAAMNGLEKSSTEISKIIGIIDEIAFQTSLLALNAGVEAARAGEAGKGFAVVAQEVRALAQHSATAAKKIKSLIAASRAHVADGVALVSASGESFEEVIAEIVAMSSLVGEIARGTREQAANLAQIAGETEHLDGLARQQASMVEEAAAAAESLVRETDHLGDLIASFRTTVSKGHADQQERAALRAVPPTLARPVRAPISRGIPAPASRPTLLRRDAPARAVPVAVPPPPRRQRMPASVNAAPRPEPVDDGWTDF</sequence>
<dbReference type="RefSeq" id="WP_078706947.1">
    <property type="nucleotide sequence ID" value="NZ_FUXL01000002.1"/>
</dbReference>
<dbReference type="CDD" id="cd06225">
    <property type="entry name" value="HAMP"/>
    <property type="match status" value="1"/>
</dbReference>
<keyword evidence="6" id="KW-0812">Transmembrane</keyword>
<dbReference type="Pfam" id="PF00015">
    <property type="entry name" value="MCPsignal"/>
    <property type="match status" value="1"/>
</dbReference>
<dbReference type="PRINTS" id="PR00260">
    <property type="entry name" value="CHEMTRNSDUCR"/>
</dbReference>
<dbReference type="SUPFAM" id="SSF58104">
    <property type="entry name" value="Methyl-accepting chemotaxis protein (MCP) signaling domain"/>
    <property type="match status" value="1"/>
</dbReference>
<dbReference type="Gene3D" id="1.10.287.950">
    <property type="entry name" value="Methyl-accepting chemotaxis protein"/>
    <property type="match status" value="1"/>
</dbReference>
<accession>A0A1T4MSL6</accession>
<keyword evidence="10" id="KW-1185">Reference proteome</keyword>
<protein>
    <submittedName>
        <fullName evidence="9">Methyl-accepting chemotaxis protein</fullName>
    </submittedName>
</protein>
<dbReference type="AlphaFoldDB" id="A0A1T4MSL6"/>
<dbReference type="InterPro" id="IPR004090">
    <property type="entry name" value="Chemotax_Me-accpt_rcpt"/>
</dbReference>
<feature type="region of interest" description="Disordered" evidence="5">
    <location>
        <begin position="613"/>
        <end position="668"/>
    </location>
</feature>
<keyword evidence="6" id="KW-0472">Membrane</keyword>
<feature type="domain" description="HAMP" evidence="8">
    <location>
        <begin position="200"/>
        <end position="253"/>
    </location>
</feature>
<feature type="domain" description="HAMP" evidence="8">
    <location>
        <begin position="289"/>
        <end position="333"/>
    </location>
</feature>
<evidence type="ECO:0000256" key="5">
    <source>
        <dbReference type="SAM" id="MobiDB-lite"/>
    </source>
</evidence>
<evidence type="ECO:0000256" key="1">
    <source>
        <dbReference type="ARBA" id="ARBA00022500"/>
    </source>
</evidence>
<feature type="coiled-coil region" evidence="4">
    <location>
        <begin position="244"/>
        <end position="278"/>
    </location>
</feature>
<evidence type="ECO:0000259" key="8">
    <source>
        <dbReference type="PROSITE" id="PS50885"/>
    </source>
</evidence>
<dbReference type="OrthoDB" id="2489132at2"/>
<keyword evidence="1" id="KW-0145">Chemotaxis</keyword>
<keyword evidence="3" id="KW-0807">Transducer</keyword>
<feature type="domain" description="Methyl-accepting transducer" evidence="7">
    <location>
        <begin position="338"/>
        <end position="567"/>
    </location>
</feature>
<dbReference type="InterPro" id="IPR051310">
    <property type="entry name" value="MCP_chemotaxis"/>
</dbReference>
<dbReference type="EMBL" id="FUXL01000002">
    <property type="protein sequence ID" value="SJZ70059.1"/>
    <property type="molecule type" value="Genomic_DNA"/>
</dbReference>
<dbReference type="SUPFAM" id="SSF158472">
    <property type="entry name" value="HAMP domain-like"/>
    <property type="match status" value="1"/>
</dbReference>
<dbReference type="GO" id="GO:0006935">
    <property type="term" value="P:chemotaxis"/>
    <property type="evidence" value="ECO:0007669"/>
    <property type="project" value="UniProtKB-KW"/>
</dbReference>
<keyword evidence="6" id="KW-1133">Transmembrane helix</keyword>
<evidence type="ECO:0000313" key="10">
    <source>
        <dbReference type="Proteomes" id="UP000190135"/>
    </source>
</evidence>
<comment type="similarity">
    <text evidence="2">Belongs to the methyl-accepting chemotaxis (MCP) protein family.</text>
</comment>
<evidence type="ECO:0000256" key="6">
    <source>
        <dbReference type="SAM" id="Phobius"/>
    </source>
</evidence>
<dbReference type="SMART" id="SM00283">
    <property type="entry name" value="MA"/>
    <property type="match status" value="1"/>
</dbReference>
<dbReference type="InterPro" id="IPR003660">
    <property type="entry name" value="HAMP_dom"/>
</dbReference>
<reference evidence="9 10" key="1">
    <citation type="submission" date="2017-02" db="EMBL/GenBank/DDBJ databases">
        <authorList>
            <person name="Peterson S.W."/>
        </authorList>
    </citation>
    <scope>NUCLEOTIDE SEQUENCE [LARGE SCALE GENOMIC DNA]</scope>
    <source>
        <strain evidence="9 10">USBA 369</strain>
    </source>
</reference>
<keyword evidence="4" id="KW-0175">Coiled coil</keyword>
<dbReference type="GO" id="GO:0016020">
    <property type="term" value="C:membrane"/>
    <property type="evidence" value="ECO:0007669"/>
    <property type="project" value="InterPro"/>
</dbReference>
<dbReference type="GO" id="GO:0007165">
    <property type="term" value="P:signal transduction"/>
    <property type="evidence" value="ECO:0007669"/>
    <property type="project" value="UniProtKB-KW"/>
</dbReference>
<feature type="transmembrane region" description="Helical" evidence="6">
    <location>
        <begin position="180"/>
        <end position="202"/>
    </location>
</feature>
<dbReference type="Proteomes" id="UP000190135">
    <property type="component" value="Unassembled WGS sequence"/>
</dbReference>
<evidence type="ECO:0000256" key="2">
    <source>
        <dbReference type="ARBA" id="ARBA00029447"/>
    </source>
</evidence>
<dbReference type="STRING" id="1365950.SAMN05428963_102272"/>
<dbReference type="GO" id="GO:0004888">
    <property type="term" value="F:transmembrane signaling receptor activity"/>
    <property type="evidence" value="ECO:0007669"/>
    <property type="project" value="InterPro"/>
</dbReference>
<dbReference type="PROSITE" id="PS50111">
    <property type="entry name" value="CHEMOTAXIS_TRANSDUC_2"/>
    <property type="match status" value="1"/>
</dbReference>
<dbReference type="PANTHER" id="PTHR43531">
    <property type="entry name" value="PROTEIN ICFG"/>
    <property type="match status" value="1"/>
</dbReference>
<proteinExistence type="inferred from homology"/>
<evidence type="ECO:0000256" key="4">
    <source>
        <dbReference type="SAM" id="Coils"/>
    </source>
</evidence>